<gene>
    <name evidence="1" type="ORF">HYDPIDRAFT_33343</name>
</gene>
<dbReference type="HOGENOM" id="CLU_1094302_0_0_1"/>
<keyword evidence="2" id="KW-1185">Reference proteome</keyword>
<dbReference type="AlphaFoldDB" id="A0A0C9W0B4"/>
<organism evidence="1 2">
    <name type="scientific">Hydnomerulius pinastri MD-312</name>
    <dbReference type="NCBI Taxonomy" id="994086"/>
    <lineage>
        <taxon>Eukaryota</taxon>
        <taxon>Fungi</taxon>
        <taxon>Dikarya</taxon>
        <taxon>Basidiomycota</taxon>
        <taxon>Agaricomycotina</taxon>
        <taxon>Agaricomycetes</taxon>
        <taxon>Agaricomycetidae</taxon>
        <taxon>Boletales</taxon>
        <taxon>Boletales incertae sedis</taxon>
        <taxon>Leucogyrophana</taxon>
    </lineage>
</organism>
<dbReference type="OrthoDB" id="2964870at2759"/>
<name>A0A0C9W0B4_9AGAM</name>
<dbReference type="EMBL" id="KN839892">
    <property type="protein sequence ID" value="KIJ59273.1"/>
    <property type="molecule type" value="Genomic_DNA"/>
</dbReference>
<evidence type="ECO:0000313" key="1">
    <source>
        <dbReference type="EMBL" id="KIJ59273.1"/>
    </source>
</evidence>
<protein>
    <submittedName>
        <fullName evidence="1">Uncharacterized protein</fullName>
    </submittedName>
</protein>
<proteinExistence type="predicted"/>
<dbReference type="Proteomes" id="UP000053820">
    <property type="component" value="Unassembled WGS sequence"/>
</dbReference>
<reference evidence="1 2" key="1">
    <citation type="submission" date="2014-04" db="EMBL/GenBank/DDBJ databases">
        <title>Evolutionary Origins and Diversification of the Mycorrhizal Mutualists.</title>
        <authorList>
            <consortium name="DOE Joint Genome Institute"/>
            <consortium name="Mycorrhizal Genomics Consortium"/>
            <person name="Kohler A."/>
            <person name="Kuo A."/>
            <person name="Nagy L.G."/>
            <person name="Floudas D."/>
            <person name="Copeland A."/>
            <person name="Barry K.W."/>
            <person name="Cichocki N."/>
            <person name="Veneault-Fourrey C."/>
            <person name="LaButti K."/>
            <person name="Lindquist E.A."/>
            <person name="Lipzen A."/>
            <person name="Lundell T."/>
            <person name="Morin E."/>
            <person name="Murat C."/>
            <person name="Riley R."/>
            <person name="Ohm R."/>
            <person name="Sun H."/>
            <person name="Tunlid A."/>
            <person name="Henrissat B."/>
            <person name="Grigoriev I.V."/>
            <person name="Hibbett D.S."/>
            <person name="Martin F."/>
        </authorList>
    </citation>
    <scope>NUCLEOTIDE SEQUENCE [LARGE SCALE GENOMIC DNA]</scope>
    <source>
        <strain evidence="1 2">MD-312</strain>
    </source>
</reference>
<sequence>MVTTTSDTFDTQFHALKDKYKEIVPAEALFWKRYRGGNTYDYGLRVEAPTIMKEFIDNINLGTDPEGFLFFNNIHDLDTGDGKYNVFYNTVEDVKQRAATVQFFHSKQGSFYAEFLAKDPNKTVDYTIDGQVGKWDTLEIGSASAHVKKYSDETTITVTIPAIKKKAQFEVVDNSGSQSADVWGNLMFKKIEKLQSSNTATYADYNKDRIIFYPQSGWTGSADFSAAFIPMDTAPVDALGDLTFEANTVYWSDL</sequence>
<evidence type="ECO:0000313" key="2">
    <source>
        <dbReference type="Proteomes" id="UP000053820"/>
    </source>
</evidence>
<accession>A0A0C9W0B4</accession>